<gene>
    <name evidence="1" type="ORF">BN970_04077</name>
</gene>
<organism evidence="1 2">
    <name type="scientific">Mycolicibacterium conceptionense</name>
    <dbReference type="NCBI Taxonomy" id="451644"/>
    <lineage>
        <taxon>Bacteria</taxon>
        <taxon>Bacillati</taxon>
        <taxon>Actinomycetota</taxon>
        <taxon>Actinomycetes</taxon>
        <taxon>Mycobacteriales</taxon>
        <taxon>Mycobacteriaceae</taxon>
        <taxon>Mycolicibacterium</taxon>
    </lineage>
</organism>
<name>A0A0U1DKU4_9MYCO</name>
<accession>A0A0U1DKU4</accession>
<reference evidence="1 2" key="1">
    <citation type="submission" date="2015-03" db="EMBL/GenBank/DDBJ databases">
        <authorList>
            <person name="Murphy D."/>
        </authorList>
    </citation>
    <scope>NUCLEOTIDE SEQUENCE [LARGE SCALE GENOMIC DNA]</scope>
    <source>
        <strain evidence="1 2">D16</strain>
    </source>
</reference>
<proteinExistence type="predicted"/>
<dbReference type="GO" id="GO:0016787">
    <property type="term" value="F:hydrolase activity"/>
    <property type="evidence" value="ECO:0007669"/>
    <property type="project" value="UniProtKB-KW"/>
</dbReference>
<dbReference type="EMBL" id="CTEF01000003">
    <property type="protein sequence ID" value="CQD18458.1"/>
    <property type="molecule type" value="Genomic_DNA"/>
</dbReference>
<dbReference type="Proteomes" id="UP000182227">
    <property type="component" value="Unassembled WGS sequence"/>
</dbReference>
<keyword evidence="1" id="KW-0378">Hydrolase</keyword>
<dbReference type="AlphaFoldDB" id="A0A0U1DKU4"/>
<evidence type="ECO:0000313" key="2">
    <source>
        <dbReference type="Proteomes" id="UP000182227"/>
    </source>
</evidence>
<protein>
    <submittedName>
        <fullName evidence="1">Alpha/beta hydrolase</fullName>
    </submittedName>
</protein>
<sequence length="76" mass="7558">MPTVAHSVLDTRERAAFAVIRAVCDGAAEQLAATADELDDLPARGFIRAAVSAIAAALAVEAALPGGRSPGTGATI</sequence>
<evidence type="ECO:0000313" key="1">
    <source>
        <dbReference type="EMBL" id="CQD18458.1"/>
    </source>
</evidence>